<dbReference type="Pfam" id="PF13385">
    <property type="entry name" value="Laminin_G_3"/>
    <property type="match status" value="1"/>
</dbReference>
<organism evidence="1 2">
    <name type="scientific">Salipiger thiooxidans</name>
    <dbReference type="NCBI Taxonomy" id="282683"/>
    <lineage>
        <taxon>Bacteria</taxon>
        <taxon>Pseudomonadati</taxon>
        <taxon>Pseudomonadota</taxon>
        <taxon>Alphaproteobacteria</taxon>
        <taxon>Rhodobacterales</taxon>
        <taxon>Roseobacteraceae</taxon>
        <taxon>Salipiger</taxon>
    </lineage>
</organism>
<evidence type="ECO:0000313" key="1">
    <source>
        <dbReference type="EMBL" id="SDF06940.1"/>
    </source>
</evidence>
<reference evidence="2" key="1">
    <citation type="submission" date="2016-10" db="EMBL/GenBank/DDBJ databases">
        <authorList>
            <person name="Varghese N."/>
            <person name="Submissions S."/>
        </authorList>
    </citation>
    <scope>NUCLEOTIDE SEQUENCE [LARGE SCALE GENOMIC DNA]</scope>
    <source>
        <strain evidence="2">DSM 10146</strain>
    </source>
</reference>
<dbReference type="STRING" id="282683.SAMN04488105_1122"/>
<proteinExistence type="predicted"/>
<dbReference type="Proteomes" id="UP000198994">
    <property type="component" value="Unassembled WGS sequence"/>
</dbReference>
<keyword evidence="1" id="KW-0430">Lectin</keyword>
<protein>
    <submittedName>
        <fullName evidence="1">Concanavalin A-like lectin/glucanases superfamily protein</fullName>
    </submittedName>
</protein>
<dbReference type="Gene3D" id="2.60.120.200">
    <property type="match status" value="1"/>
</dbReference>
<gene>
    <name evidence="1" type="ORF">SAMN04488105_1122</name>
</gene>
<dbReference type="RefSeq" id="WP_089961666.1">
    <property type="nucleotide sequence ID" value="NZ_FNAV01000012.1"/>
</dbReference>
<keyword evidence="2" id="KW-1185">Reference proteome</keyword>
<accession>A0A1G7I2G1</accession>
<dbReference type="InterPro" id="IPR013320">
    <property type="entry name" value="ConA-like_dom_sf"/>
</dbReference>
<evidence type="ECO:0000313" key="2">
    <source>
        <dbReference type="Proteomes" id="UP000198994"/>
    </source>
</evidence>
<sequence>MTITRYTQLGAATMARPSASPVTINSTLSKIASVGGLLAYLDPGQVAESIAPLSLKELVSRNHRFNAATTGESPTATTLGGLAAYDYDGANDALDLINIDSGGNVNILPLGASYSVILAAQPDALSGARSLFGGVAGSGTWARLDVNSNGALAGYHGGGAGIPQTVPGRITAGATHLCALSFDAAANTLAVYANGLIGSTVQSGPAALTNRTLQLGNHAASGFQQFDGKIGDVIVFDWAMQAAENALRRQIVHEALAAKWGVTLLG</sequence>
<dbReference type="GO" id="GO:0030246">
    <property type="term" value="F:carbohydrate binding"/>
    <property type="evidence" value="ECO:0007669"/>
    <property type="project" value="UniProtKB-KW"/>
</dbReference>
<dbReference type="EMBL" id="FNAV01000012">
    <property type="protein sequence ID" value="SDF06940.1"/>
    <property type="molecule type" value="Genomic_DNA"/>
</dbReference>
<dbReference type="SUPFAM" id="SSF49899">
    <property type="entry name" value="Concanavalin A-like lectins/glucanases"/>
    <property type="match status" value="1"/>
</dbReference>
<name>A0A1G7I2G1_9RHOB</name>
<dbReference type="AlphaFoldDB" id="A0A1G7I2G1"/>